<evidence type="ECO:0000313" key="3">
    <source>
        <dbReference type="EMBL" id="KAL1842101.1"/>
    </source>
</evidence>
<comment type="caution">
    <text evidence="3">The sequence shown here is derived from an EMBL/GenBank/DDBJ whole genome shotgun (WGS) entry which is preliminary data.</text>
</comment>
<feature type="compositionally biased region" description="Low complexity" evidence="1">
    <location>
        <begin position="54"/>
        <end position="63"/>
    </location>
</feature>
<proteinExistence type="predicted"/>
<feature type="compositionally biased region" description="Polar residues" evidence="1">
    <location>
        <begin position="73"/>
        <end position="82"/>
    </location>
</feature>
<gene>
    <name evidence="3" type="ORF">VTK73DRAFT_3209</name>
</gene>
<accession>A0ABR3VMG1</accession>
<organism evidence="3 4">
    <name type="scientific">Phialemonium thermophilum</name>
    <dbReference type="NCBI Taxonomy" id="223376"/>
    <lineage>
        <taxon>Eukaryota</taxon>
        <taxon>Fungi</taxon>
        <taxon>Dikarya</taxon>
        <taxon>Ascomycota</taxon>
        <taxon>Pezizomycotina</taxon>
        <taxon>Sordariomycetes</taxon>
        <taxon>Sordariomycetidae</taxon>
        <taxon>Cephalothecales</taxon>
        <taxon>Cephalothecaceae</taxon>
        <taxon>Phialemonium</taxon>
    </lineage>
</organism>
<evidence type="ECO:0000313" key="4">
    <source>
        <dbReference type="Proteomes" id="UP001586593"/>
    </source>
</evidence>
<reference evidence="3 4" key="1">
    <citation type="journal article" date="2024" name="Commun. Biol.">
        <title>Comparative genomic analysis of thermophilic fungi reveals convergent evolutionary adaptations and gene losses.</title>
        <authorList>
            <person name="Steindorff A.S."/>
            <person name="Aguilar-Pontes M.V."/>
            <person name="Robinson A.J."/>
            <person name="Andreopoulos B."/>
            <person name="LaButti K."/>
            <person name="Kuo A."/>
            <person name="Mondo S."/>
            <person name="Riley R."/>
            <person name="Otillar R."/>
            <person name="Haridas S."/>
            <person name="Lipzen A."/>
            <person name="Grimwood J."/>
            <person name="Schmutz J."/>
            <person name="Clum A."/>
            <person name="Reid I.D."/>
            <person name="Moisan M.C."/>
            <person name="Butler G."/>
            <person name="Nguyen T.T.M."/>
            <person name="Dewar K."/>
            <person name="Conant G."/>
            <person name="Drula E."/>
            <person name="Henrissat B."/>
            <person name="Hansel C."/>
            <person name="Singer S."/>
            <person name="Hutchinson M.I."/>
            <person name="de Vries R.P."/>
            <person name="Natvig D.O."/>
            <person name="Powell A.J."/>
            <person name="Tsang A."/>
            <person name="Grigoriev I.V."/>
        </authorList>
    </citation>
    <scope>NUCLEOTIDE SEQUENCE [LARGE SCALE GENOMIC DNA]</scope>
    <source>
        <strain evidence="3 4">ATCC 24622</strain>
    </source>
</reference>
<dbReference type="EMBL" id="JAZHXJ010001989">
    <property type="protein sequence ID" value="KAL1842101.1"/>
    <property type="molecule type" value="Genomic_DNA"/>
</dbReference>
<sequence length="88" mass="9502">MRRLTGASLLLCCCALPFSSWRNQRPMAPKMTHGNIRTASGVTGLGKSLDRQMRSSSSVSSRRPQAHGMLSLLRSSPSQQVSCKAVAL</sequence>
<protein>
    <recommendedName>
        <fullName evidence="5">Secreted protein</fullName>
    </recommendedName>
</protein>
<evidence type="ECO:0008006" key="5">
    <source>
        <dbReference type="Google" id="ProtNLM"/>
    </source>
</evidence>
<feature type="chain" id="PRO_5045483531" description="Secreted protein" evidence="2">
    <location>
        <begin position="21"/>
        <end position="88"/>
    </location>
</feature>
<feature type="signal peptide" evidence="2">
    <location>
        <begin position="1"/>
        <end position="20"/>
    </location>
</feature>
<keyword evidence="2" id="KW-0732">Signal</keyword>
<name>A0ABR3VMG1_9PEZI</name>
<keyword evidence="4" id="KW-1185">Reference proteome</keyword>
<feature type="region of interest" description="Disordered" evidence="1">
    <location>
        <begin position="29"/>
        <end position="88"/>
    </location>
</feature>
<evidence type="ECO:0000256" key="2">
    <source>
        <dbReference type="SAM" id="SignalP"/>
    </source>
</evidence>
<evidence type="ECO:0000256" key="1">
    <source>
        <dbReference type="SAM" id="MobiDB-lite"/>
    </source>
</evidence>
<dbReference type="Proteomes" id="UP001586593">
    <property type="component" value="Unassembled WGS sequence"/>
</dbReference>